<protein>
    <recommendedName>
        <fullName evidence="3">Secreted protein</fullName>
    </recommendedName>
</protein>
<evidence type="ECO:0000313" key="2">
    <source>
        <dbReference type="Proteomes" id="UP001549321"/>
    </source>
</evidence>
<evidence type="ECO:0000313" key="1">
    <source>
        <dbReference type="EMBL" id="MET4634995.1"/>
    </source>
</evidence>
<proteinExistence type="predicted"/>
<gene>
    <name evidence="1" type="ORF">ABIE08_002941</name>
</gene>
<dbReference type="Proteomes" id="UP001549321">
    <property type="component" value="Unassembled WGS sequence"/>
</dbReference>
<keyword evidence="2" id="KW-1185">Reference proteome</keyword>
<evidence type="ECO:0008006" key="3">
    <source>
        <dbReference type="Google" id="ProtNLM"/>
    </source>
</evidence>
<dbReference type="EMBL" id="JBEPSM010000002">
    <property type="protein sequence ID" value="MET4634995.1"/>
    <property type="molecule type" value="Genomic_DNA"/>
</dbReference>
<dbReference type="RefSeq" id="WP_354552150.1">
    <property type="nucleotide sequence ID" value="NZ_JBEPSM010000002.1"/>
</dbReference>
<accession>A0ABV2R166</accession>
<reference evidence="1 2" key="1">
    <citation type="submission" date="2024-06" db="EMBL/GenBank/DDBJ databases">
        <title>Sorghum-associated microbial communities from plants grown in Nebraska, USA.</title>
        <authorList>
            <person name="Schachtman D."/>
        </authorList>
    </citation>
    <scope>NUCLEOTIDE SEQUENCE [LARGE SCALE GENOMIC DNA]</scope>
    <source>
        <strain evidence="1 2">3207</strain>
    </source>
</reference>
<organism evidence="1 2">
    <name type="scientific">Kaistia defluvii</name>
    <dbReference type="NCBI Taxonomy" id="410841"/>
    <lineage>
        <taxon>Bacteria</taxon>
        <taxon>Pseudomonadati</taxon>
        <taxon>Pseudomonadota</taxon>
        <taxon>Alphaproteobacteria</taxon>
        <taxon>Hyphomicrobiales</taxon>
        <taxon>Kaistiaceae</taxon>
        <taxon>Kaistia</taxon>
    </lineage>
</organism>
<sequence>MSLIRLLLLRILFRLAFKLLDAEERALGIAPHQAQARRRTTAPTRQEMFPNLPEAIANKSHFVIAKRGAGWAVTVRRRGQPPVTSTCLTQGEVNRMRLDLSSQGLVGFIGDTA</sequence>
<comment type="caution">
    <text evidence="1">The sequence shown here is derived from an EMBL/GenBank/DDBJ whole genome shotgun (WGS) entry which is preliminary data.</text>
</comment>
<name>A0ABV2R166_9HYPH</name>